<reference evidence="2" key="1">
    <citation type="journal article" date="2011" name="Nature">
        <title>Genome sequence and analysis of the tuber crop potato.</title>
        <authorList>
            <consortium name="The Potato Genome Sequencing Consortium"/>
        </authorList>
    </citation>
    <scope>NUCLEOTIDE SEQUENCE [LARGE SCALE GENOMIC DNA]</scope>
    <source>
        <strain evidence="2">cv. DM1-3 516 R44</strain>
    </source>
</reference>
<dbReference type="PaxDb" id="4113-PGSC0003DMT400033968"/>
<proteinExistence type="predicted"/>
<sequence>MHIEKNFFENVFNTVLDVDGKTKDNPKSREDLKEFCRHPELHVVGGKYPKTIYTLNKESKKVLCEWVKNLKFPDGYVSNMERCVDMNNHKLFGMKSHDCHVFMQRLIPIAFRELLPTKV</sequence>
<accession>M1AZZ2</accession>
<protein>
    <submittedName>
        <fullName evidence="1">TdcA1-ORF2 protein</fullName>
    </submittedName>
</protein>
<evidence type="ECO:0000313" key="2">
    <source>
        <dbReference type="Proteomes" id="UP000011115"/>
    </source>
</evidence>
<dbReference type="PANTHER" id="PTHR10775:SF182">
    <property type="entry name" value="TRANSPOSON, EN_SPM-LIKE, TRANSPOSASE-ASSOCIATED DOMAIN PROTEIN-RELATED"/>
    <property type="match status" value="1"/>
</dbReference>
<dbReference type="OMA" id="TITEEYM"/>
<dbReference type="STRING" id="4113.M1AZZ2"/>
<dbReference type="PANTHER" id="PTHR10775">
    <property type="entry name" value="OS08G0208400 PROTEIN"/>
    <property type="match status" value="1"/>
</dbReference>
<keyword evidence="2" id="KW-1185">Reference proteome</keyword>
<dbReference type="AlphaFoldDB" id="M1AZZ2"/>
<organism evidence="1 2">
    <name type="scientific">Solanum tuberosum</name>
    <name type="common">Potato</name>
    <dbReference type="NCBI Taxonomy" id="4113"/>
    <lineage>
        <taxon>Eukaryota</taxon>
        <taxon>Viridiplantae</taxon>
        <taxon>Streptophyta</taxon>
        <taxon>Embryophyta</taxon>
        <taxon>Tracheophyta</taxon>
        <taxon>Spermatophyta</taxon>
        <taxon>Magnoliopsida</taxon>
        <taxon>eudicotyledons</taxon>
        <taxon>Gunneridae</taxon>
        <taxon>Pentapetalae</taxon>
        <taxon>asterids</taxon>
        <taxon>lamiids</taxon>
        <taxon>Solanales</taxon>
        <taxon>Solanaceae</taxon>
        <taxon>Solanoideae</taxon>
        <taxon>Solaneae</taxon>
        <taxon>Solanum</taxon>
    </lineage>
</organism>
<dbReference type="HOGENOM" id="CLU_2065651_0_0_1"/>
<evidence type="ECO:0000313" key="1">
    <source>
        <dbReference type="EnsemblPlants" id="PGSC0003DMT400033968"/>
    </source>
</evidence>
<dbReference type="InParanoid" id="M1AZZ2"/>
<dbReference type="Gramene" id="PGSC0003DMT400033968">
    <property type="protein sequence ID" value="PGSC0003DMT400033968"/>
    <property type="gene ID" value="PGSC0003DMG400013059"/>
</dbReference>
<dbReference type="Proteomes" id="UP000011115">
    <property type="component" value="Unassembled WGS sequence"/>
</dbReference>
<name>M1AZZ2_SOLTU</name>
<reference evidence="1" key="2">
    <citation type="submission" date="2015-06" db="UniProtKB">
        <authorList>
            <consortium name="EnsemblPlants"/>
        </authorList>
    </citation>
    <scope>IDENTIFICATION</scope>
    <source>
        <strain evidence="1">DM1-3 516 R44</strain>
    </source>
</reference>
<dbReference type="EnsemblPlants" id="PGSC0003DMT400033968">
    <property type="protein sequence ID" value="PGSC0003DMT400033968"/>
    <property type="gene ID" value="PGSC0003DMG400013059"/>
</dbReference>